<evidence type="ECO:0008006" key="4">
    <source>
        <dbReference type="Google" id="ProtNLM"/>
    </source>
</evidence>
<evidence type="ECO:0000313" key="3">
    <source>
        <dbReference type="Proteomes" id="UP000018817"/>
    </source>
</evidence>
<gene>
    <name evidence="2" type="ORF">PPTG_01718</name>
</gene>
<evidence type="ECO:0000313" key="2">
    <source>
        <dbReference type="EMBL" id="ETN21571.1"/>
    </source>
</evidence>
<dbReference type="Gene3D" id="2.40.70.10">
    <property type="entry name" value="Acid Proteases"/>
    <property type="match status" value="1"/>
</dbReference>
<reference evidence="2 3" key="2">
    <citation type="submission" date="2013-11" db="EMBL/GenBank/DDBJ databases">
        <title>The Genome Sequence of Phytophthora parasitica INRA-310.</title>
        <authorList>
            <consortium name="The Broad Institute Genomics Platform"/>
            <person name="Russ C."/>
            <person name="Tyler B."/>
            <person name="Panabieres F."/>
            <person name="Shan W."/>
            <person name="Tripathy S."/>
            <person name="Grunwald N."/>
            <person name="Machado M."/>
            <person name="Johnson C.S."/>
            <person name="Arredondo F."/>
            <person name="Hong C."/>
            <person name="Coffey M."/>
            <person name="Young S.K."/>
            <person name="Zeng Q."/>
            <person name="Gargeya S."/>
            <person name="Fitzgerald M."/>
            <person name="Abouelleil A."/>
            <person name="Alvarado L."/>
            <person name="Chapman S.B."/>
            <person name="Gainer-Dewar J."/>
            <person name="Goldberg J."/>
            <person name="Griggs A."/>
            <person name="Gujja S."/>
            <person name="Hansen M."/>
            <person name="Howarth C."/>
            <person name="Imamovic A."/>
            <person name="Ireland A."/>
            <person name="Larimer J."/>
            <person name="McCowan C."/>
            <person name="Murphy C."/>
            <person name="Pearson M."/>
            <person name="Poon T.W."/>
            <person name="Priest M."/>
            <person name="Roberts A."/>
            <person name="Saif S."/>
            <person name="Shea T."/>
            <person name="Sykes S."/>
            <person name="Wortman J."/>
            <person name="Nusbaum C."/>
            <person name="Birren B."/>
        </authorList>
    </citation>
    <scope>NUCLEOTIDE SEQUENCE [LARGE SCALE GENOMIC DNA]</scope>
    <source>
        <strain evidence="2 3">INRA-310</strain>
    </source>
</reference>
<dbReference type="GeneID" id="20171997"/>
<dbReference type="AlphaFoldDB" id="W2R8K0"/>
<dbReference type="InterPro" id="IPR021109">
    <property type="entry name" value="Peptidase_aspartic_dom_sf"/>
</dbReference>
<dbReference type="Proteomes" id="UP000018817">
    <property type="component" value="Unassembled WGS sequence"/>
</dbReference>
<reference evidence="3" key="1">
    <citation type="submission" date="2011-12" db="EMBL/GenBank/DDBJ databases">
        <authorList>
            <consortium name="The Broad Institute Genome Sequencing Platform"/>
            <person name="Russ C."/>
            <person name="Tyler B."/>
            <person name="Panabieres F."/>
            <person name="Shan W."/>
            <person name="Tripathy S."/>
            <person name="Grunwald N."/>
            <person name="Machado M."/>
            <person name="Young S.K."/>
            <person name="Zeng Q."/>
            <person name="Gargeya S."/>
            <person name="Fitzgerald M."/>
            <person name="Haas B."/>
            <person name="Abouelleil A."/>
            <person name="Alvarado L."/>
            <person name="Arachchi H.M."/>
            <person name="Berlin A."/>
            <person name="Chapman S.B."/>
            <person name="Gearin G."/>
            <person name="Goldberg J."/>
            <person name="Griggs A."/>
            <person name="Gujja S."/>
            <person name="Hansen M."/>
            <person name="Heiman D."/>
            <person name="Howarth C."/>
            <person name="Larimer J."/>
            <person name="Lui A."/>
            <person name="MacDonald P.J.P."/>
            <person name="McCowen C."/>
            <person name="Montmayeur A."/>
            <person name="Murphy C."/>
            <person name="Neiman D."/>
            <person name="Pearson M."/>
            <person name="Priest M."/>
            <person name="Roberts A."/>
            <person name="Saif S."/>
            <person name="Shea T."/>
            <person name="Sisk P."/>
            <person name="Stolte C."/>
            <person name="Sykes S."/>
            <person name="Wortman J."/>
            <person name="Nusbaum C."/>
            <person name="Birren B."/>
        </authorList>
    </citation>
    <scope>NUCLEOTIDE SEQUENCE [LARGE SCALE GENOMIC DNA]</scope>
    <source>
        <strain evidence="3">INRA-310</strain>
    </source>
</reference>
<dbReference type="CDD" id="cd00303">
    <property type="entry name" value="retropepsin_like"/>
    <property type="match status" value="1"/>
</dbReference>
<accession>W2R8K0</accession>
<sequence length="431" mass="49098">MGYTHSDEDQLDFVEDVQVLLQDDDLLMFNEIVAEERLTSTNVALQAFRRLTAVHCPPGTRALIMDELVQAKKTRTMTVREYARNFRKLLRMIPFVEENDPVPEDLTRMFKTGMPIDWQLELNRHARTWDLASMEAKFEAIECNERKVVRSGRSMQRRQGEQQGKPKTTSERHHQGSQQPDRSGKKTARSKPKQCTYSNKKGHLDTECFRNPNSPSYKPRGDHAGHQSRNAFAVMQEQVTQMAAMMDAIKKRQDEEFSAMRFYRAEEMSVFAVESTPLPSPNAEVDTQAPLQARRPVPATTVRSEPVMKTEVLIGAHRFRALIDTDCSSSAIEETVVNKTKELLVLTRSEATYYQADKTVGRTTHVATTQIALPVFLSTRVVVHDFRVVTTLLYPVILGKGFSFAARKNFTFRVQTTGMGWTDSAHGHPTW</sequence>
<dbReference type="EMBL" id="KI669563">
    <property type="protein sequence ID" value="ETN21571.1"/>
    <property type="molecule type" value="Genomic_DNA"/>
</dbReference>
<protein>
    <recommendedName>
        <fullName evidence="4">Retrotransposon gag domain-containing protein</fullName>
    </recommendedName>
</protein>
<organism evidence="2 3">
    <name type="scientific">Phytophthora nicotianae (strain INRA-310)</name>
    <name type="common">Phytophthora parasitica</name>
    <dbReference type="NCBI Taxonomy" id="761204"/>
    <lineage>
        <taxon>Eukaryota</taxon>
        <taxon>Sar</taxon>
        <taxon>Stramenopiles</taxon>
        <taxon>Oomycota</taxon>
        <taxon>Peronosporomycetes</taxon>
        <taxon>Peronosporales</taxon>
        <taxon>Peronosporaceae</taxon>
        <taxon>Phytophthora</taxon>
    </lineage>
</organism>
<dbReference type="VEuPathDB" id="FungiDB:PPTG_01718"/>
<dbReference type="OrthoDB" id="127755at2759"/>
<feature type="region of interest" description="Disordered" evidence="1">
    <location>
        <begin position="149"/>
        <end position="226"/>
    </location>
</feature>
<name>W2R8K0_PHYN3</name>
<dbReference type="OMA" id="FSAMRFY"/>
<evidence type="ECO:0000256" key="1">
    <source>
        <dbReference type="SAM" id="MobiDB-lite"/>
    </source>
</evidence>
<proteinExistence type="predicted"/>
<dbReference type="RefSeq" id="XP_008893352.1">
    <property type="nucleotide sequence ID" value="XM_008895104.1"/>
</dbReference>